<dbReference type="AlphaFoldDB" id="A0A0H2R082"/>
<feature type="compositionally biased region" description="Basic and acidic residues" evidence="1">
    <location>
        <begin position="9"/>
        <end position="18"/>
    </location>
</feature>
<organism evidence="2 3">
    <name type="scientific">Schizopora paradoxa</name>
    <dbReference type="NCBI Taxonomy" id="27342"/>
    <lineage>
        <taxon>Eukaryota</taxon>
        <taxon>Fungi</taxon>
        <taxon>Dikarya</taxon>
        <taxon>Basidiomycota</taxon>
        <taxon>Agaricomycotina</taxon>
        <taxon>Agaricomycetes</taxon>
        <taxon>Hymenochaetales</taxon>
        <taxon>Schizoporaceae</taxon>
        <taxon>Schizopora</taxon>
    </lineage>
</organism>
<evidence type="ECO:0000256" key="1">
    <source>
        <dbReference type="SAM" id="MobiDB-lite"/>
    </source>
</evidence>
<sequence>MEGDGFGAKNEDGRRSEDFADGMGIIGRIERWRAASIVGGEGEAEDGERASTSRDASRCKGTKQKRAIRVVDPPTSTYPASCAASRPVPAISRERGQALHESGKRVRRVESRDEADRGKQQC</sequence>
<name>A0A0H2R082_9AGAM</name>
<reference evidence="2 3" key="1">
    <citation type="submission" date="2015-04" db="EMBL/GenBank/DDBJ databases">
        <title>Complete genome sequence of Schizopora paradoxa KUC8140, a cosmopolitan wood degrader in East Asia.</title>
        <authorList>
            <consortium name="DOE Joint Genome Institute"/>
            <person name="Min B."/>
            <person name="Park H."/>
            <person name="Jang Y."/>
            <person name="Kim J.-J."/>
            <person name="Kim K.H."/>
            <person name="Pangilinan J."/>
            <person name="Lipzen A."/>
            <person name="Riley R."/>
            <person name="Grigoriev I.V."/>
            <person name="Spatafora J.W."/>
            <person name="Choi I.-G."/>
        </authorList>
    </citation>
    <scope>NUCLEOTIDE SEQUENCE [LARGE SCALE GENOMIC DNA]</scope>
    <source>
        <strain evidence="2 3">KUC8140</strain>
    </source>
</reference>
<feature type="region of interest" description="Disordered" evidence="1">
    <location>
        <begin position="39"/>
        <end position="122"/>
    </location>
</feature>
<evidence type="ECO:0000313" key="3">
    <source>
        <dbReference type="Proteomes" id="UP000053477"/>
    </source>
</evidence>
<gene>
    <name evidence="2" type="ORF">SCHPADRAFT_947535</name>
</gene>
<keyword evidence="3" id="KW-1185">Reference proteome</keyword>
<evidence type="ECO:0000313" key="2">
    <source>
        <dbReference type="EMBL" id="KLO04662.1"/>
    </source>
</evidence>
<feature type="region of interest" description="Disordered" evidence="1">
    <location>
        <begin position="1"/>
        <end position="24"/>
    </location>
</feature>
<proteinExistence type="predicted"/>
<dbReference type="InParanoid" id="A0A0H2R082"/>
<dbReference type="EMBL" id="KQ086468">
    <property type="protein sequence ID" value="KLO04662.1"/>
    <property type="molecule type" value="Genomic_DNA"/>
</dbReference>
<feature type="compositionally biased region" description="Basic and acidic residues" evidence="1">
    <location>
        <begin position="92"/>
        <end position="122"/>
    </location>
</feature>
<feature type="compositionally biased region" description="Basic and acidic residues" evidence="1">
    <location>
        <begin position="47"/>
        <end position="58"/>
    </location>
</feature>
<accession>A0A0H2R082</accession>
<dbReference type="Proteomes" id="UP000053477">
    <property type="component" value="Unassembled WGS sequence"/>
</dbReference>
<protein>
    <submittedName>
        <fullName evidence="2">Uncharacterized protein</fullName>
    </submittedName>
</protein>